<keyword evidence="3" id="KW-1185">Reference proteome</keyword>
<dbReference type="Gene3D" id="3.30.530.20">
    <property type="match status" value="1"/>
</dbReference>
<dbReference type="Proteomes" id="UP001162131">
    <property type="component" value="Unassembled WGS sequence"/>
</dbReference>
<protein>
    <recommendedName>
        <fullName evidence="1">START domain-containing protein</fullName>
    </recommendedName>
</protein>
<feature type="domain" description="START" evidence="1">
    <location>
        <begin position="20"/>
        <end position="189"/>
    </location>
</feature>
<comment type="caution">
    <text evidence="2">The sequence shown here is derived from an EMBL/GenBank/DDBJ whole genome shotgun (WGS) entry which is preliminary data.</text>
</comment>
<dbReference type="CDD" id="cd00177">
    <property type="entry name" value="START"/>
    <property type="match status" value="1"/>
</dbReference>
<proteinExistence type="predicted"/>
<dbReference type="Pfam" id="PF01852">
    <property type="entry name" value="START"/>
    <property type="match status" value="1"/>
</dbReference>
<evidence type="ECO:0000313" key="3">
    <source>
        <dbReference type="Proteomes" id="UP001162131"/>
    </source>
</evidence>
<gene>
    <name evidence="2" type="ORF">BSTOLATCC_MIC18892</name>
</gene>
<dbReference type="EMBL" id="CAJZBQ010000018">
    <property type="protein sequence ID" value="CAG9317649.1"/>
    <property type="molecule type" value="Genomic_DNA"/>
</dbReference>
<dbReference type="InterPro" id="IPR002913">
    <property type="entry name" value="START_lipid-bd_dom"/>
</dbReference>
<dbReference type="SUPFAM" id="SSF55961">
    <property type="entry name" value="Bet v1-like"/>
    <property type="match status" value="1"/>
</dbReference>
<dbReference type="PROSITE" id="PS50848">
    <property type="entry name" value="START"/>
    <property type="match status" value="1"/>
</dbReference>
<dbReference type="GO" id="GO:0008289">
    <property type="term" value="F:lipid binding"/>
    <property type="evidence" value="ECO:0007669"/>
    <property type="project" value="InterPro"/>
</dbReference>
<accession>A0AAU9IWU2</accession>
<dbReference type="AlphaFoldDB" id="A0AAU9IWU2"/>
<evidence type="ECO:0000259" key="1">
    <source>
        <dbReference type="PROSITE" id="PS50848"/>
    </source>
</evidence>
<organism evidence="2 3">
    <name type="scientific">Blepharisma stoltei</name>
    <dbReference type="NCBI Taxonomy" id="1481888"/>
    <lineage>
        <taxon>Eukaryota</taxon>
        <taxon>Sar</taxon>
        <taxon>Alveolata</taxon>
        <taxon>Ciliophora</taxon>
        <taxon>Postciliodesmatophora</taxon>
        <taxon>Heterotrichea</taxon>
        <taxon>Heterotrichida</taxon>
        <taxon>Blepharismidae</taxon>
        <taxon>Blepharisma</taxon>
    </lineage>
</organism>
<evidence type="ECO:0000313" key="2">
    <source>
        <dbReference type="EMBL" id="CAG9317649.1"/>
    </source>
</evidence>
<reference evidence="2" key="1">
    <citation type="submission" date="2021-09" db="EMBL/GenBank/DDBJ databases">
        <authorList>
            <consortium name="AG Swart"/>
            <person name="Singh M."/>
            <person name="Singh A."/>
            <person name="Seah K."/>
            <person name="Emmerich C."/>
        </authorList>
    </citation>
    <scope>NUCLEOTIDE SEQUENCE</scope>
    <source>
        <strain evidence="2">ATCC30299</strain>
    </source>
</reference>
<dbReference type="InterPro" id="IPR023393">
    <property type="entry name" value="START-like_dom_sf"/>
</dbReference>
<sequence length="205" mass="24189">MDYEQALDQALGSGMNHYVEKNSWNPVFFDDCFGIYTKPHSSGLNIYMAEIVIKRSAHDIQDYLWNIYNYQEWLTQYKNSELLSEMSDSCKVFYLCTKHIKHIRGRELVLASKKSDMDRYKTVIFTSVEHDARHVFYKVRGWVYFFTFIIEQVGSEESNVAWLCHYDPKGVKVKKFYAKTTVDFLKNLQNLKSVLERDSSRISPV</sequence>
<name>A0AAU9IWU2_9CILI</name>